<proteinExistence type="predicted"/>
<keyword evidence="3" id="KW-1185">Reference proteome</keyword>
<evidence type="ECO:0000256" key="1">
    <source>
        <dbReference type="SAM" id="SignalP"/>
    </source>
</evidence>
<evidence type="ECO:0000313" key="3">
    <source>
        <dbReference type="Proteomes" id="UP001140453"/>
    </source>
</evidence>
<sequence>MKPSLIHFFFLGAVVAVPISDLPGRQALSPGSVEPVEPVTVTPNLYLDKVITKAVMTIESLTLAKVVEVTATAMGNLALATAGTVVGRENLILVRVVMVDMVAGKESLTLAMVGTVEGKGMEPTKFSMTKLCLRLRLSDSKLPDTFEGGWYG</sequence>
<keyword evidence="1" id="KW-0732">Signal</keyword>
<feature type="signal peptide" evidence="1">
    <location>
        <begin position="1"/>
        <end position="16"/>
    </location>
</feature>
<name>A0A9W9CY90_9PEZI</name>
<dbReference type="AlphaFoldDB" id="A0A9W9CY90"/>
<protein>
    <submittedName>
        <fullName evidence="2">Uncharacterized protein</fullName>
    </submittedName>
</protein>
<evidence type="ECO:0000313" key="2">
    <source>
        <dbReference type="EMBL" id="KAJ4393850.1"/>
    </source>
</evidence>
<gene>
    <name evidence="2" type="ORF">N0V93_003065</name>
</gene>
<comment type="caution">
    <text evidence="2">The sequence shown here is derived from an EMBL/GenBank/DDBJ whole genome shotgun (WGS) entry which is preliminary data.</text>
</comment>
<dbReference type="EMBL" id="JAPEVB010000002">
    <property type="protein sequence ID" value="KAJ4393850.1"/>
    <property type="molecule type" value="Genomic_DNA"/>
</dbReference>
<accession>A0A9W9CY90</accession>
<dbReference type="Proteomes" id="UP001140453">
    <property type="component" value="Unassembled WGS sequence"/>
</dbReference>
<feature type="chain" id="PRO_5040892023" evidence="1">
    <location>
        <begin position="17"/>
        <end position="152"/>
    </location>
</feature>
<reference evidence="2" key="1">
    <citation type="submission" date="2022-10" db="EMBL/GenBank/DDBJ databases">
        <title>Tapping the CABI collections for fungal endophytes: first genome assemblies for Collariella, Neodidymelliopsis, Ascochyta clinopodiicola, Didymella pomorum, Didymosphaeria variabile, Neocosmospora piperis and Neocucurbitaria cava.</title>
        <authorList>
            <person name="Hill R."/>
        </authorList>
    </citation>
    <scope>NUCLEOTIDE SEQUENCE</scope>
    <source>
        <strain evidence="2">IMI 355082</strain>
    </source>
</reference>
<organism evidence="2 3">
    <name type="scientific">Gnomoniopsis smithogilvyi</name>
    <dbReference type="NCBI Taxonomy" id="1191159"/>
    <lineage>
        <taxon>Eukaryota</taxon>
        <taxon>Fungi</taxon>
        <taxon>Dikarya</taxon>
        <taxon>Ascomycota</taxon>
        <taxon>Pezizomycotina</taxon>
        <taxon>Sordariomycetes</taxon>
        <taxon>Sordariomycetidae</taxon>
        <taxon>Diaporthales</taxon>
        <taxon>Gnomoniaceae</taxon>
        <taxon>Gnomoniopsis</taxon>
    </lineage>
</organism>